<name>A0A9Q0KL01_9MAGN</name>
<evidence type="ECO:0000313" key="2">
    <source>
        <dbReference type="EMBL" id="KAJ4972532.1"/>
    </source>
</evidence>
<sequence>MIVELFEELVTNKANPSYVSQFDGIPRGDDSTGMALMVFIMSTVLVFVTLILVAMIPARTCVWTARQKERRIGCYTFSGDISTAIRTPSSKTTYLHLSCNENFIVENASRNGSVP</sequence>
<dbReference type="Proteomes" id="UP001141806">
    <property type="component" value="Unassembled WGS sequence"/>
</dbReference>
<keyword evidence="1" id="KW-0472">Membrane</keyword>
<protein>
    <submittedName>
        <fullName evidence="2">Uncharacterized protein</fullName>
    </submittedName>
</protein>
<comment type="caution">
    <text evidence="2">The sequence shown here is derived from an EMBL/GenBank/DDBJ whole genome shotgun (WGS) entry which is preliminary data.</text>
</comment>
<dbReference type="EMBL" id="JAMYWD010000004">
    <property type="protein sequence ID" value="KAJ4972532.1"/>
    <property type="molecule type" value="Genomic_DNA"/>
</dbReference>
<dbReference type="InterPro" id="IPR008511">
    <property type="entry name" value="ROH1-like"/>
</dbReference>
<organism evidence="2 3">
    <name type="scientific">Protea cynaroides</name>
    <dbReference type="NCBI Taxonomy" id="273540"/>
    <lineage>
        <taxon>Eukaryota</taxon>
        <taxon>Viridiplantae</taxon>
        <taxon>Streptophyta</taxon>
        <taxon>Embryophyta</taxon>
        <taxon>Tracheophyta</taxon>
        <taxon>Spermatophyta</taxon>
        <taxon>Magnoliopsida</taxon>
        <taxon>Proteales</taxon>
        <taxon>Proteaceae</taxon>
        <taxon>Protea</taxon>
    </lineage>
</organism>
<accession>A0A9Q0KL01</accession>
<dbReference type="Pfam" id="PF05633">
    <property type="entry name" value="ROH1-like"/>
    <property type="match status" value="1"/>
</dbReference>
<keyword evidence="1" id="KW-0812">Transmembrane</keyword>
<gene>
    <name evidence="2" type="ORF">NE237_005706</name>
</gene>
<dbReference type="AlphaFoldDB" id="A0A9Q0KL01"/>
<keyword evidence="1" id="KW-1133">Transmembrane helix</keyword>
<reference evidence="2" key="1">
    <citation type="journal article" date="2023" name="Plant J.">
        <title>The genome of the king protea, Protea cynaroides.</title>
        <authorList>
            <person name="Chang J."/>
            <person name="Duong T.A."/>
            <person name="Schoeman C."/>
            <person name="Ma X."/>
            <person name="Roodt D."/>
            <person name="Barker N."/>
            <person name="Li Z."/>
            <person name="Van de Peer Y."/>
            <person name="Mizrachi E."/>
        </authorList>
    </citation>
    <scope>NUCLEOTIDE SEQUENCE</scope>
    <source>
        <tissue evidence="2">Young leaves</tissue>
    </source>
</reference>
<evidence type="ECO:0000313" key="3">
    <source>
        <dbReference type="Proteomes" id="UP001141806"/>
    </source>
</evidence>
<feature type="transmembrane region" description="Helical" evidence="1">
    <location>
        <begin position="34"/>
        <end position="58"/>
    </location>
</feature>
<keyword evidence="3" id="KW-1185">Reference proteome</keyword>
<evidence type="ECO:0000256" key="1">
    <source>
        <dbReference type="SAM" id="Phobius"/>
    </source>
</evidence>
<proteinExistence type="predicted"/>